<evidence type="ECO:0000313" key="3">
    <source>
        <dbReference type="EMBL" id="GAG71291.1"/>
    </source>
</evidence>
<protein>
    <recommendedName>
        <fullName evidence="2">Outer membrane lipoprotein BamD-like domain-containing protein</fullName>
    </recommendedName>
</protein>
<name>X1BGW6_9ZZZZ</name>
<dbReference type="InterPro" id="IPR039565">
    <property type="entry name" value="BamD-like"/>
</dbReference>
<dbReference type="EMBL" id="BART01003016">
    <property type="protein sequence ID" value="GAG71291.1"/>
    <property type="molecule type" value="Genomic_DNA"/>
</dbReference>
<dbReference type="SUPFAM" id="SSF48452">
    <property type="entry name" value="TPR-like"/>
    <property type="match status" value="1"/>
</dbReference>
<comment type="caution">
    <text evidence="3">The sequence shown here is derived from an EMBL/GenBank/DDBJ whole genome shotgun (WGS) entry which is preliminary data.</text>
</comment>
<keyword evidence="1" id="KW-0732">Signal</keyword>
<accession>X1BGW6</accession>
<proteinExistence type="predicted"/>
<dbReference type="InterPro" id="IPR011990">
    <property type="entry name" value="TPR-like_helical_dom_sf"/>
</dbReference>
<sequence>MEKKTQRRATQKIKFFLNETSVDIKKIDEFNKLIDNYPQSKLIVGARYEIAICLFETAAQRDYKQTDINKAIREFQDFLIDYPEDKLTAEAVKKLSELKQKKAEGIFSIAQFYEKQGDLDSALIYYKEIRDSLGGTSWVIKAVERILVIDKGRENANDS</sequence>
<dbReference type="AlphaFoldDB" id="X1BGW6"/>
<feature type="domain" description="Outer membrane lipoprotein BamD-like" evidence="2">
    <location>
        <begin position="26"/>
        <end position="129"/>
    </location>
</feature>
<evidence type="ECO:0000256" key="1">
    <source>
        <dbReference type="ARBA" id="ARBA00022729"/>
    </source>
</evidence>
<dbReference type="Pfam" id="PF13525">
    <property type="entry name" value="YfiO"/>
    <property type="match status" value="1"/>
</dbReference>
<organism evidence="3">
    <name type="scientific">marine sediment metagenome</name>
    <dbReference type="NCBI Taxonomy" id="412755"/>
    <lineage>
        <taxon>unclassified sequences</taxon>
        <taxon>metagenomes</taxon>
        <taxon>ecological metagenomes</taxon>
    </lineage>
</organism>
<evidence type="ECO:0000259" key="2">
    <source>
        <dbReference type="Pfam" id="PF13525"/>
    </source>
</evidence>
<gene>
    <name evidence="3" type="ORF">S01H4_08683</name>
</gene>
<reference evidence="3" key="1">
    <citation type="journal article" date="2014" name="Front. Microbiol.">
        <title>High frequency of phylogenetically diverse reductive dehalogenase-homologous genes in deep subseafloor sedimentary metagenomes.</title>
        <authorList>
            <person name="Kawai M."/>
            <person name="Futagami T."/>
            <person name="Toyoda A."/>
            <person name="Takaki Y."/>
            <person name="Nishi S."/>
            <person name="Hori S."/>
            <person name="Arai W."/>
            <person name="Tsubouchi T."/>
            <person name="Morono Y."/>
            <person name="Uchiyama I."/>
            <person name="Ito T."/>
            <person name="Fujiyama A."/>
            <person name="Inagaki F."/>
            <person name="Takami H."/>
        </authorList>
    </citation>
    <scope>NUCLEOTIDE SEQUENCE</scope>
    <source>
        <strain evidence="3">Expedition CK06-06</strain>
    </source>
</reference>
<dbReference type="Gene3D" id="1.25.40.10">
    <property type="entry name" value="Tetratricopeptide repeat domain"/>
    <property type="match status" value="1"/>
</dbReference>